<dbReference type="Proteomes" id="UP000254817">
    <property type="component" value="Unassembled WGS sequence"/>
</dbReference>
<evidence type="ECO:0000313" key="1">
    <source>
        <dbReference type="EMBL" id="STG51272.1"/>
    </source>
</evidence>
<reference evidence="1 2" key="1">
    <citation type="submission" date="2018-06" db="EMBL/GenBank/DDBJ databases">
        <authorList>
            <consortium name="Pathogen Informatics"/>
            <person name="Doyle S."/>
        </authorList>
    </citation>
    <scope>NUCLEOTIDE SEQUENCE [LARGE SCALE GENOMIC DNA]</scope>
    <source>
        <strain evidence="1 2">NCTC11112</strain>
    </source>
</reference>
<organism evidence="1 2">
    <name type="scientific">Escherichia coli</name>
    <dbReference type="NCBI Taxonomy" id="562"/>
    <lineage>
        <taxon>Bacteria</taxon>
        <taxon>Pseudomonadati</taxon>
        <taxon>Pseudomonadota</taxon>
        <taxon>Gammaproteobacteria</taxon>
        <taxon>Enterobacterales</taxon>
        <taxon>Enterobacteriaceae</taxon>
        <taxon>Escherichia</taxon>
    </lineage>
</organism>
<accession>A0A376MLF0</accession>
<name>A0A376MLF0_ECOLX</name>
<proteinExistence type="predicted"/>
<protein>
    <submittedName>
        <fullName evidence="1">Uncharacterized protein</fullName>
    </submittedName>
</protein>
<dbReference type="AlphaFoldDB" id="A0A376MLF0"/>
<gene>
    <name evidence="1" type="ORF">NCTC11112_01706</name>
</gene>
<evidence type="ECO:0000313" key="2">
    <source>
        <dbReference type="Proteomes" id="UP000254817"/>
    </source>
</evidence>
<dbReference type="EMBL" id="UGAW01000001">
    <property type="protein sequence ID" value="STG51272.1"/>
    <property type="molecule type" value="Genomic_DNA"/>
</dbReference>
<sequence length="44" mass="4929">MYGRKHYHVILLLNKDTWCSLGDFSETVFAGDDDPGGMVQRPAS</sequence>